<dbReference type="Gene3D" id="1.25.40.10">
    <property type="entry name" value="Tetratricopeptide repeat domain"/>
    <property type="match status" value="1"/>
</dbReference>
<dbReference type="InterPro" id="IPR012338">
    <property type="entry name" value="Beta-lactam/transpept-like"/>
</dbReference>
<dbReference type="EMBL" id="LMZQ01000001">
    <property type="protein sequence ID" value="KRT17870.1"/>
    <property type="molecule type" value="Genomic_DNA"/>
</dbReference>
<dbReference type="STRING" id="687842.ASU31_00830"/>
<evidence type="ECO:0000259" key="1">
    <source>
        <dbReference type="Pfam" id="PF00144"/>
    </source>
</evidence>
<proteinExistence type="predicted"/>
<dbReference type="Gene3D" id="3.40.710.10">
    <property type="entry name" value="DD-peptidase/beta-lactamase superfamily"/>
    <property type="match status" value="1"/>
</dbReference>
<evidence type="ECO:0000313" key="2">
    <source>
        <dbReference type="EMBL" id="KRT17870.1"/>
    </source>
</evidence>
<evidence type="ECO:0000313" key="3">
    <source>
        <dbReference type="Proteomes" id="UP000051950"/>
    </source>
</evidence>
<dbReference type="InterPro" id="IPR050491">
    <property type="entry name" value="AmpC-like"/>
</dbReference>
<organism evidence="2 3">
    <name type="scientific">Pedobacter ginsenosidimutans</name>
    <dbReference type="NCBI Taxonomy" id="687842"/>
    <lineage>
        <taxon>Bacteria</taxon>
        <taxon>Pseudomonadati</taxon>
        <taxon>Bacteroidota</taxon>
        <taxon>Sphingobacteriia</taxon>
        <taxon>Sphingobacteriales</taxon>
        <taxon>Sphingobacteriaceae</taxon>
        <taxon>Pedobacter</taxon>
    </lineage>
</organism>
<reference evidence="2 3" key="1">
    <citation type="submission" date="2015-11" db="EMBL/GenBank/DDBJ databases">
        <title>Sequence of Pedobacter ginsenosidimutans.</title>
        <authorList>
            <person name="Carson E."/>
            <person name="Keyser V."/>
            <person name="Newman J."/>
            <person name="Miller J."/>
        </authorList>
    </citation>
    <scope>NUCLEOTIDE SEQUENCE [LARGE SCALE GENOMIC DNA]</scope>
    <source>
        <strain evidence="2 3">KACC 14530</strain>
    </source>
</reference>
<dbReference type="InterPro" id="IPR011990">
    <property type="entry name" value="TPR-like_helical_dom_sf"/>
</dbReference>
<dbReference type="SUPFAM" id="SSF56601">
    <property type="entry name" value="beta-lactamase/transpeptidase-like"/>
    <property type="match status" value="1"/>
</dbReference>
<dbReference type="PANTHER" id="PTHR46825">
    <property type="entry name" value="D-ALANYL-D-ALANINE-CARBOXYPEPTIDASE/ENDOPEPTIDASE AMPH"/>
    <property type="match status" value="1"/>
</dbReference>
<dbReference type="PANTHER" id="PTHR46825:SF9">
    <property type="entry name" value="BETA-LACTAMASE-RELATED DOMAIN-CONTAINING PROTEIN"/>
    <property type="match status" value="1"/>
</dbReference>
<gene>
    <name evidence="2" type="ORF">ASU31_00830</name>
</gene>
<comment type="caution">
    <text evidence="2">The sequence shown here is derived from an EMBL/GenBank/DDBJ whole genome shotgun (WGS) entry which is preliminary data.</text>
</comment>
<accession>A0A0T5VVG4</accession>
<keyword evidence="3" id="KW-1185">Reference proteome</keyword>
<feature type="domain" description="Beta-lactamase-related" evidence="1">
    <location>
        <begin position="36"/>
        <end position="316"/>
    </location>
</feature>
<dbReference type="SUPFAM" id="SSF48452">
    <property type="entry name" value="TPR-like"/>
    <property type="match status" value="1"/>
</dbReference>
<dbReference type="AlphaFoldDB" id="A0A0T5VVG4"/>
<dbReference type="InterPro" id="IPR001466">
    <property type="entry name" value="Beta-lactam-related"/>
</dbReference>
<name>A0A0T5VVG4_9SPHI</name>
<protein>
    <recommendedName>
        <fullName evidence="1">Beta-lactamase-related domain-containing protein</fullName>
    </recommendedName>
</protein>
<dbReference type="Pfam" id="PF00144">
    <property type="entry name" value="Beta-lactamase"/>
    <property type="match status" value="1"/>
</dbReference>
<dbReference type="OrthoDB" id="9793489at2"/>
<dbReference type="Proteomes" id="UP000051950">
    <property type="component" value="Unassembled WGS sequence"/>
</dbReference>
<sequence>MRIYLILFIVLVFSFTSKAQRSAKLQIDSLMSIAHQRGIFNGNILVANHGKVIYEKSFGFADAEKKIPLKKEMRFDIGSISKEFNGAAIMLLAEHGKLSLDDELLKYFPDLPLWAKDIKIKHLINYTSGIPVLGPQFDATDTLILKSLKNLKEIVAAPGTLYIYNHINVSLQRDIIEKVSGMSYAAFLEDHIFPLADMNQSAVDYPIASKDMARAFDEDGKNVEYAQQTKGWVRLPVRDLYKWFIALDANKVISPESVKVLGNNFPGGESSLGTAEFLADTLVWHQHQGSNSNYEAAFYHDRRNGVSVVMMTNNQQMKVWPLKTAIVNIINGKPFAVPKKSLYLSIRDKILADFTKGMDYYHELKISGQDRFDFSFEIGDLISVAKYLQRRGRFDDAISVLKEAVSLPARPQDLSYGYEIMGECFQKKNANALALECYQNALAKYPANKNAEGMILKLTGN</sequence>